<dbReference type="Gene3D" id="3.90.550.10">
    <property type="entry name" value="Spore Coat Polysaccharide Biosynthesis Protein SpsA, Chain A"/>
    <property type="match status" value="1"/>
</dbReference>
<dbReference type="Proteomes" id="UP000178427">
    <property type="component" value="Unassembled WGS sequence"/>
</dbReference>
<dbReference type="InterPro" id="IPR029044">
    <property type="entry name" value="Nucleotide-diphossugar_trans"/>
</dbReference>
<evidence type="ECO:0000313" key="2">
    <source>
        <dbReference type="Proteomes" id="UP000178427"/>
    </source>
</evidence>
<evidence type="ECO:0000313" key="1">
    <source>
        <dbReference type="EMBL" id="OGG73889.1"/>
    </source>
</evidence>
<organism evidence="1 2">
    <name type="scientific">Candidatus Kaiserbacteria bacterium RIFCSPLOWO2_01_FULL_54_20</name>
    <dbReference type="NCBI Taxonomy" id="1798513"/>
    <lineage>
        <taxon>Bacteria</taxon>
        <taxon>Candidatus Kaiseribacteriota</taxon>
    </lineage>
</organism>
<protein>
    <recommendedName>
        <fullName evidence="3">Acylneuraminate cytidylyltransferase</fullName>
    </recommendedName>
</protein>
<evidence type="ECO:0008006" key="3">
    <source>
        <dbReference type="Google" id="ProtNLM"/>
    </source>
</evidence>
<reference evidence="1 2" key="1">
    <citation type="journal article" date="2016" name="Nat. Commun.">
        <title>Thousands of microbial genomes shed light on interconnected biogeochemical processes in an aquifer system.</title>
        <authorList>
            <person name="Anantharaman K."/>
            <person name="Brown C.T."/>
            <person name="Hug L.A."/>
            <person name="Sharon I."/>
            <person name="Castelle C.J."/>
            <person name="Probst A.J."/>
            <person name="Thomas B.C."/>
            <person name="Singh A."/>
            <person name="Wilkins M.J."/>
            <person name="Karaoz U."/>
            <person name="Brodie E.L."/>
            <person name="Williams K.H."/>
            <person name="Hubbard S.S."/>
            <person name="Banfield J.F."/>
        </authorList>
    </citation>
    <scope>NUCLEOTIDE SEQUENCE [LARGE SCALE GENOMIC DNA]</scope>
</reference>
<proteinExistence type="predicted"/>
<dbReference type="PANTHER" id="PTHR42866:SF1">
    <property type="entry name" value="SPORE COAT POLYSACCHARIDE BIOSYNTHESIS PROTEIN SPSF"/>
    <property type="match status" value="1"/>
</dbReference>
<comment type="caution">
    <text evidence="1">The sequence shown here is derived from an EMBL/GenBank/DDBJ whole genome shotgun (WGS) entry which is preliminary data.</text>
</comment>
<dbReference type="EMBL" id="MFMA01000027">
    <property type="protein sequence ID" value="OGG73889.1"/>
    <property type="molecule type" value="Genomic_DNA"/>
</dbReference>
<sequence length="268" mass="30931">MNRPAIVVCVQARTGSSRLPGKVLKEVLDKPILVHQIGRIKRAKLPDNVVVITTTRSTDDAIDTLCKKYSVPCFRGSELDLLDRHYQAAKIFGADFVVKIGSDCPLTDPAVIDEVLGLWTDDPHTYDYVSNYHPPTFPDGLDVEGCTFGVMEVAWREAKKPHEREHTFPFIWDQPNRFRIGNVENPRGNMFMTHRWTLDYPEDWEFISRVYEELQGKPHFGTDDILRLLKDKPEIAKINERYNGVNWYRSSAAELKTVDHTQYREEPK</sequence>
<dbReference type="CDD" id="cd02518">
    <property type="entry name" value="GT2_SpsF"/>
    <property type="match status" value="1"/>
</dbReference>
<dbReference type="Pfam" id="PF02348">
    <property type="entry name" value="CTP_transf_3"/>
    <property type="match status" value="1"/>
</dbReference>
<gene>
    <name evidence="1" type="ORF">A3A40_02665</name>
</gene>
<dbReference type="AlphaFoldDB" id="A0A1F6EJQ4"/>
<name>A0A1F6EJQ4_9BACT</name>
<dbReference type="PANTHER" id="PTHR42866">
    <property type="entry name" value="3-DEOXY-MANNO-OCTULOSONATE CYTIDYLYLTRANSFERASE"/>
    <property type="match status" value="1"/>
</dbReference>
<dbReference type="GO" id="GO:0005829">
    <property type="term" value="C:cytosol"/>
    <property type="evidence" value="ECO:0007669"/>
    <property type="project" value="TreeGrafter"/>
</dbReference>
<dbReference type="InterPro" id="IPR003329">
    <property type="entry name" value="Cytidylyl_trans"/>
</dbReference>
<dbReference type="STRING" id="1798513.A3A40_02665"/>
<dbReference type="SUPFAM" id="SSF53448">
    <property type="entry name" value="Nucleotide-diphospho-sugar transferases"/>
    <property type="match status" value="1"/>
</dbReference>
<accession>A0A1F6EJQ4</accession>